<keyword evidence="2" id="KW-1185">Reference proteome</keyword>
<dbReference type="EMBL" id="JRPE02000002">
    <property type="protein sequence ID" value="TLD93454.1"/>
    <property type="molecule type" value="Genomic_DNA"/>
</dbReference>
<sequence>MFGLLNIKSKDIQNNVLASFNYCKLKNAIVENGIADELFTHIGYVTSKEGLLANIYLLKLEKMSFLVSDGYKLYKDKLSSESKDEFLRIVREAKSIEILKESLKKLIFKEA</sequence>
<dbReference type="RefSeq" id="WP_034586874.1">
    <property type="nucleotide sequence ID" value="NZ_JRPE02000002.1"/>
</dbReference>
<organism evidence="1 2">
    <name type="scientific">Helicobacter magdeburgensis</name>
    <dbReference type="NCBI Taxonomy" id="471858"/>
    <lineage>
        <taxon>Bacteria</taxon>
        <taxon>Pseudomonadati</taxon>
        <taxon>Campylobacterota</taxon>
        <taxon>Epsilonproteobacteria</taxon>
        <taxon>Campylobacterales</taxon>
        <taxon>Helicobacteraceae</taxon>
        <taxon>Helicobacter</taxon>
    </lineage>
</organism>
<reference evidence="1 2" key="1">
    <citation type="journal article" date="2014" name="Genome Announc.">
        <title>Draft genome sequences of eight enterohepatic helicobacter species isolated from both laboratory and wild rodents.</title>
        <authorList>
            <person name="Sheh A."/>
            <person name="Shen Z."/>
            <person name="Fox J.G."/>
        </authorList>
    </citation>
    <scope>NUCLEOTIDE SEQUENCE [LARGE SCALE GENOMIC DNA]</scope>
    <source>
        <strain evidence="1 2">MIT 96-1001</strain>
    </source>
</reference>
<gene>
    <name evidence="1" type="ORF">LS74_001625</name>
</gene>
<dbReference type="AlphaFoldDB" id="A0A4U8T2C1"/>
<accession>A0A4U8T2C1</accession>
<dbReference type="Proteomes" id="UP000029921">
    <property type="component" value="Unassembled WGS sequence"/>
</dbReference>
<protein>
    <submittedName>
        <fullName evidence="1">Uncharacterized protein</fullName>
    </submittedName>
</protein>
<name>A0A4U8T2C1_9HELI</name>
<evidence type="ECO:0000313" key="2">
    <source>
        <dbReference type="Proteomes" id="UP000029921"/>
    </source>
</evidence>
<proteinExistence type="predicted"/>
<comment type="caution">
    <text evidence="1">The sequence shown here is derived from an EMBL/GenBank/DDBJ whole genome shotgun (WGS) entry which is preliminary data.</text>
</comment>
<evidence type="ECO:0000313" key="1">
    <source>
        <dbReference type="EMBL" id="TLD93454.1"/>
    </source>
</evidence>